<sequence>MKRGLNQVLFQFMPGKTFDNPQHQMIEKVAQIGGEDISDEVNDEHLKKRVFAAINEWEGGSREYLTRTLDNYSIIQPEDVISEVFPLILRCDNCYAVENYWRRRESLKNGSVACSNCENSSLHQLHHVLICEECSAIEAMSVPPCDEHDWNYVKLDDSAESYRNFRWRCGKCEQEGKEATIRSGLYSNCDDCGNTLQPTVHRASQAYRTHHLKQVDINFEYGLSEDEENQAISDIALGAAYGIYDHPENEISFYRDKQEGGTNQIEELLGSDIVDEGQKEKIRDQFSDDLKASGELTQILNELEEIRLTKRNISRNHFNYLRTLEEIKTETLDELDSDVGGPSQTSADVLEQFGVSDLRLTSEFPILTAVYGYHRTFDEPEEDSHPALRAFPFTQGKDTIPIYATSSDTEAVFLTLDHRRVGEWLAANDLLDGSIDDLSDQELRALIHAEMDQMKPYLDVDEMTEVSRYVHGLLHTLSHRLIEEAALLSGIEETSLAEFLFPEALSVAIYSNQTHSFTIGGLYTLAERSLEEWFESVQQESEHCIYDPICGEQGASCHACTHISEIGCQHFNQNLSRGFIFGGTNQEMPITGYWDDF</sequence>
<keyword evidence="2" id="KW-1185">Reference proteome</keyword>
<proteinExistence type="predicted"/>
<dbReference type="STRING" id="767519.SAMN05216559_1849"/>
<dbReference type="EMBL" id="FOZK01000002">
    <property type="protein sequence ID" value="SFR97414.1"/>
    <property type="molecule type" value="Genomic_DNA"/>
</dbReference>
<organism evidence="1 2">
    <name type="scientific">Halomicrobium zhouii</name>
    <dbReference type="NCBI Taxonomy" id="767519"/>
    <lineage>
        <taxon>Archaea</taxon>
        <taxon>Methanobacteriati</taxon>
        <taxon>Methanobacteriota</taxon>
        <taxon>Stenosarchaea group</taxon>
        <taxon>Halobacteria</taxon>
        <taxon>Halobacteriales</taxon>
        <taxon>Haloarculaceae</taxon>
        <taxon>Halomicrobium</taxon>
    </lineage>
</organism>
<name>A0A1I6L1R7_9EURY</name>
<gene>
    <name evidence="1" type="ORF">SAMN05216559_1849</name>
</gene>
<evidence type="ECO:0000313" key="1">
    <source>
        <dbReference type="EMBL" id="SFR97414.1"/>
    </source>
</evidence>
<dbReference type="AlphaFoldDB" id="A0A1I6L1R7"/>
<dbReference type="Proteomes" id="UP000199062">
    <property type="component" value="Unassembled WGS sequence"/>
</dbReference>
<accession>A0A1I6L1R7</accession>
<dbReference type="OrthoDB" id="256755at2157"/>
<evidence type="ECO:0000313" key="2">
    <source>
        <dbReference type="Proteomes" id="UP000199062"/>
    </source>
</evidence>
<reference evidence="1 2" key="1">
    <citation type="submission" date="2016-10" db="EMBL/GenBank/DDBJ databases">
        <authorList>
            <person name="de Groot N.N."/>
        </authorList>
    </citation>
    <scope>NUCLEOTIDE SEQUENCE [LARGE SCALE GENOMIC DNA]</scope>
    <source>
        <strain evidence="1 2">CGMCC 1.10457</strain>
    </source>
</reference>
<protein>
    <recommendedName>
        <fullName evidence="3">DUF1998 domain-containing protein</fullName>
    </recommendedName>
</protein>
<evidence type="ECO:0008006" key="3">
    <source>
        <dbReference type="Google" id="ProtNLM"/>
    </source>
</evidence>
<dbReference type="RefSeq" id="WP_089816091.1">
    <property type="nucleotide sequence ID" value="NZ_FOZK01000002.1"/>
</dbReference>